<dbReference type="InterPro" id="IPR018060">
    <property type="entry name" value="HTH_AraC"/>
</dbReference>
<evidence type="ECO:0000259" key="4">
    <source>
        <dbReference type="PROSITE" id="PS01124"/>
    </source>
</evidence>
<dbReference type="SUPFAM" id="SSF46689">
    <property type="entry name" value="Homeodomain-like"/>
    <property type="match status" value="1"/>
</dbReference>
<dbReference type="InterPro" id="IPR003313">
    <property type="entry name" value="AraC-bd"/>
</dbReference>
<keyword evidence="3" id="KW-0804">Transcription</keyword>
<keyword evidence="6" id="KW-1185">Reference proteome</keyword>
<sequence>MKNAIPVYDICRLSDAPSGQKNQEFHVERFGSYVSRHPKSLHLSHGHSFYHMVLFTKGSGKHTIDFTQFTVKPGQLYCMIPGQVHSWNFSGDVDGYIINFSDNFFRSLLLRPDYLEQFIFFSGVSNDGVIQLKNSVLERVVSLFEELLSQSELVKTNGNTDILRVILLHTFLLIDETTAKVHSSAVAGSRQMLMKNFRRLIEQHYKTIRLPKEYADLLYITPNHLNALCQEMVNTTAGELIRERVLLEAKRLLINADLNISEIAYTLNFKDNSYFSRFFRKYEKISPEDFRARFVTTK</sequence>
<dbReference type="PANTHER" id="PTHR43280">
    <property type="entry name" value="ARAC-FAMILY TRANSCRIPTIONAL REGULATOR"/>
    <property type="match status" value="1"/>
</dbReference>
<evidence type="ECO:0000313" key="5">
    <source>
        <dbReference type="EMBL" id="MEX6688215.1"/>
    </source>
</evidence>
<name>A0ABV3ZFD5_9BACT</name>
<dbReference type="Gene3D" id="2.60.120.10">
    <property type="entry name" value="Jelly Rolls"/>
    <property type="match status" value="1"/>
</dbReference>
<feature type="domain" description="HTH araC/xylS-type" evidence="4">
    <location>
        <begin position="195"/>
        <end position="293"/>
    </location>
</feature>
<dbReference type="InterPro" id="IPR009057">
    <property type="entry name" value="Homeodomain-like_sf"/>
</dbReference>
<keyword evidence="2" id="KW-0238">DNA-binding</keyword>
<comment type="caution">
    <text evidence="5">The sequence shown here is derived from an EMBL/GenBank/DDBJ whole genome shotgun (WGS) entry which is preliminary data.</text>
</comment>
<dbReference type="PROSITE" id="PS01124">
    <property type="entry name" value="HTH_ARAC_FAMILY_2"/>
    <property type="match status" value="1"/>
</dbReference>
<keyword evidence="1" id="KW-0805">Transcription regulation</keyword>
<accession>A0ABV3ZFD5</accession>
<dbReference type="InterPro" id="IPR014710">
    <property type="entry name" value="RmlC-like_jellyroll"/>
</dbReference>
<reference evidence="5 6" key="1">
    <citation type="submission" date="2023-07" db="EMBL/GenBank/DDBJ databases">
        <authorList>
            <person name="Lian W.-H."/>
        </authorList>
    </citation>
    <scope>NUCLEOTIDE SEQUENCE [LARGE SCALE GENOMIC DNA]</scope>
    <source>
        <strain evidence="5 6">SYSU DXS3180</strain>
    </source>
</reference>
<evidence type="ECO:0000313" key="6">
    <source>
        <dbReference type="Proteomes" id="UP001560573"/>
    </source>
</evidence>
<dbReference type="Gene3D" id="1.10.10.60">
    <property type="entry name" value="Homeodomain-like"/>
    <property type="match status" value="1"/>
</dbReference>
<evidence type="ECO:0000256" key="3">
    <source>
        <dbReference type="ARBA" id="ARBA00023163"/>
    </source>
</evidence>
<protein>
    <submittedName>
        <fullName evidence="5">Helix-turn-helix domain-containing protein</fullName>
    </submittedName>
</protein>
<dbReference type="Pfam" id="PF02311">
    <property type="entry name" value="AraC_binding"/>
    <property type="match status" value="1"/>
</dbReference>
<dbReference type="SUPFAM" id="SSF51215">
    <property type="entry name" value="Regulatory protein AraC"/>
    <property type="match status" value="1"/>
</dbReference>
<evidence type="ECO:0000256" key="1">
    <source>
        <dbReference type="ARBA" id="ARBA00023015"/>
    </source>
</evidence>
<dbReference type="RefSeq" id="WP_369329624.1">
    <property type="nucleotide sequence ID" value="NZ_JAULBC010000003.1"/>
</dbReference>
<dbReference type="SMART" id="SM00342">
    <property type="entry name" value="HTH_ARAC"/>
    <property type="match status" value="1"/>
</dbReference>
<dbReference type="Proteomes" id="UP001560573">
    <property type="component" value="Unassembled WGS sequence"/>
</dbReference>
<gene>
    <name evidence="5" type="ORF">QTN47_11950</name>
</gene>
<dbReference type="EMBL" id="JAULBC010000003">
    <property type="protein sequence ID" value="MEX6688215.1"/>
    <property type="molecule type" value="Genomic_DNA"/>
</dbReference>
<dbReference type="PANTHER" id="PTHR43280:SF32">
    <property type="entry name" value="TRANSCRIPTIONAL REGULATORY PROTEIN"/>
    <property type="match status" value="1"/>
</dbReference>
<organism evidence="5 6">
    <name type="scientific">Danxiaibacter flavus</name>
    <dbReference type="NCBI Taxonomy" id="3049108"/>
    <lineage>
        <taxon>Bacteria</taxon>
        <taxon>Pseudomonadati</taxon>
        <taxon>Bacteroidota</taxon>
        <taxon>Chitinophagia</taxon>
        <taxon>Chitinophagales</taxon>
        <taxon>Chitinophagaceae</taxon>
        <taxon>Danxiaibacter</taxon>
    </lineage>
</organism>
<evidence type="ECO:0000256" key="2">
    <source>
        <dbReference type="ARBA" id="ARBA00023125"/>
    </source>
</evidence>
<proteinExistence type="predicted"/>
<dbReference type="Pfam" id="PF12833">
    <property type="entry name" value="HTH_18"/>
    <property type="match status" value="1"/>
</dbReference>
<dbReference type="InterPro" id="IPR037923">
    <property type="entry name" value="HTH-like"/>
</dbReference>